<name>A0A9W9FH36_9EURO</name>
<dbReference type="SUPFAM" id="SSF53474">
    <property type="entry name" value="alpha/beta-Hydrolases"/>
    <property type="match status" value="1"/>
</dbReference>
<sequence length="371" mass="41464">MSDRDYETFKLGDWELQSGEKIVDAHIAYKTFGNPVSPAIVYPSWFSGMISDNFWLIGENKTLDPAKFFIIIPALFGNGQSSSPSNQPIPAAFPECSFYDNVRAQHELVTKHLGITHLRAVVGWSMGAAQTFQWATQYPDFMDIAVPFCGSAKTSLHNQVFLEGVKSALLAAKDTRSAGSGAIGVQEKESNVRTWTAREKEVGLKALGRVYAGWQVKPVVLFNSPSNKCINRGFSQAFYRHKLYETVLGYQGLEDFLHNFWETWACSKDPENLLIMIQTWQNGDVSKQEPYNGNFENAMASIKAKTLVLPAKTDLYFPPEDSEYEVACMKPGIGKLDIFPSIWGHWAGGPGDSKEDVEWLDRQLAEFFAGN</sequence>
<dbReference type="GO" id="GO:0072330">
    <property type="term" value="P:monocarboxylic acid biosynthetic process"/>
    <property type="evidence" value="ECO:0007669"/>
    <property type="project" value="UniProtKB-ARBA"/>
</dbReference>
<evidence type="ECO:0000256" key="1">
    <source>
        <dbReference type="ARBA" id="ARBA00006886"/>
    </source>
</evidence>
<reference evidence="4" key="1">
    <citation type="submission" date="2022-11" db="EMBL/GenBank/DDBJ databases">
        <authorList>
            <person name="Petersen C."/>
        </authorList>
    </citation>
    <scope>NUCLEOTIDE SEQUENCE</scope>
    <source>
        <strain evidence="4">IBT 30761</strain>
    </source>
</reference>
<feature type="active site" evidence="2">
    <location>
        <position position="314"/>
    </location>
</feature>
<organism evidence="4 5">
    <name type="scientific">Penicillium argentinense</name>
    <dbReference type="NCBI Taxonomy" id="1131581"/>
    <lineage>
        <taxon>Eukaryota</taxon>
        <taxon>Fungi</taxon>
        <taxon>Dikarya</taxon>
        <taxon>Ascomycota</taxon>
        <taxon>Pezizomycotina</taxon>
        <taxon>Eurotiomycetes</taxon>
        <taxon>Eurotiomycetidae</taxon>
        <taxon>Eurotiales</taxon>
        <taxon>Aspergillaceae</taxon>
        <taxon>Penicillium</taxon>
    </lineage>
</organism>
<dbReference type="EMBL" id="JAPQKI010000005">
    <property type="protein sequence ID" value="KAJ5099877.1"/>
    <property type="molecule type" value="Genomic_DNA"/>
</dbReference>
<dbReference type="OrthoDB" id="9972683at2759"/>
<comment type="caution">
    <text evidence="4">The sequence shown here is derived from an EMBL/GenBank/DDBJ whole genome shotgun (WGS) entry which is preliminary data.</text>
</comment>
<dbReference type="RefSeq" id="XP_056475531.1">
    <property type="nucleotide sequence ID" value="XM_056619372.1"/>
</dbReference>
<protein>
    <recommendedName>
        <fullName evidence="3">AB hydrolase-1 domain-containing protein</fullName>
    </recommendedName>
</protein>
<gene>
    <name evidence="4" type="ORF">N7532_006878</name>
</gene>
<dbReference type="PANTHER" id="PTHR32268:SF15">
    <property type="entry name" value="HOMOSERINE ACETYLTRANSFERASE FAMILY PROTEIN (AFU_ORTHOLOGUE AFUA_1G15350)"/>
    <property type="match status" value="1"/>
</dbReference>
<reference evidence="4" key="2">
    <citation type="journal article" date="2023" name="IMA Fungus">
        <title>Comparative genomic study of the Penicillium genus elucidates a diverse pangenome and 15 lateral gene transfer events.</title>
        <authorList>
            <person name="Petersen C."/>
            <person name="Sorensen T."/>
            <person name="Nielsen M.R."/>
            <person name="Sondergaard T.E."/>
            <person name="Sorensen J.L."/>
            <person name="Fitzpatrick D.A."/>
            <person name="Frisvad J.C."/>
            <person name="Nielsen K.L."/>
        </authorList>
    </citation>
    <scope>NUCLEOTIDE SEQUENCE</scope>
    <source>
        <strain evidence="4">IBT 30761</strain>
    </source>
</reference>
<dbReference type="Gene3D" id="3.40.50.1820">
    <property type="entry name" value="alpha/beta hydrolase"/>
    <property type="match status" value="1"/>
</dbReference>
<evidence type="ECO:0000259" key="3">
    <source>
        <dbReference type="Pfam" id="PF00561"/>
    </source>
</evidence>
<dbReference type="NCBIfam" id="NF005757">
    <property type="entry name" value="PRK07581.1"/>
    <property type="match status" value="1"/>
</dbReference>
<dbReference type="InterPro" id="IPR000073">
    <property type="entry name" value="AB_hydrolase_1"/>
</dbReference>
<keyword evidence="5" id="KW-1185">Reference proteome</keyword>
<accession>A0A9W9FH36</accession>
<dbReference type="InterPro" id="IPR029058">
    <property type="entry name" value="AB_hydrolase_fold"/>
</dbReference>
<comment type="similarity">
    <text evidence="1">Belongs to the AB hydrolase superfamily. MetX family.</text>
</comment>
<dbReference type="Proteomes" id="UP001149074">
    <property type="component" value="Unassembled WGS sequence"/>
</dbReference>
<dbReference type="Pfam" id="PF00561">
    <property type="entry name" value="Abhydrolase_1"/>
    <property type="match status" value="1"/>
</dbReference>
<evidence type="ECO:0000313" key="5">
    <source>
        <dbReference type="Proteomes" id="UP001149074"/>
    </source>
</evidence>
<dbReference type="GO" id="GO:0017000">
    <property type="term" value="P:antibiotic biosynthetic process"/>
    <property type="evidence" value="ECO:0007669"/>
    <property type="project" value="UniProtKB-ARBA"/>
</dbReference>
<dbReference type="PANTHER" id="PTHR32268">
    <property type="entry name" value="HOMOSERINE O-ACETYLTRANSFERASE"/>
    <property type="match status" value="1"/>
</dbReference>
<feature type="domain" description="AB hydrolase-1" evidence="3">
    <location>
        <begin position="51"/>
        <end position="319"/>
    </location>
</feature>
<dbReference type="PIRSF" id="PIRSF000443">
    <property type="entry name" value="Homoser_Ac_trans"/>
    <property type="match status" value="1"/>
</dbReference>
<dbReference type="GeneID" id="81358351"/>
<dbReference type="GO" id="GO:0016747">
    <property type="term" value="F:acyltransferase activity, transferring groups other than amino-acyl groups"/>
    <property type="evidence" value="ECO:0007669"/>
    <property type="project" value="InterPro"/>
</dbReference>
<feature type="active site" evidence="2">
    <location>
        <position position="345"/>
    </location>
</feature>
<evidence type="ECO:0000313" key="4">
    <source>
        <dbReference type="EMBL" id="KAJ5099877.1"/>
    </source>
</evidence>
<proteinExistence type="inferred from homology"/>
<feature type="active site" description="Nucleophile" evidence="2">
    <location>
        <position position="125"/>
    </location>
</feature>
<evidence type="ECO:0000256" key="2">
    <source>
        <dbReference type="PIRSR" id="PIRSR000443-1"/>
    </source>
</evidence>
<dbReference type="AlphaFoldDB" id="A0A9W9FH36"/>
<dbReference type="InterPro" id="IPR008220">
    <property type="entry name" value="HAT_MetX-like"/>
</dbReference>